<comment type="catalytic activity">
    <reaction evidence="1">
        <text>ATP + protein L-histidine = ADP + protein N-phospho-L-histidine.</text>
        <dbReference type="EC" id="2.7.13.3"/>
    </reaction>
</comment>
<evidence type="ECO:0000313" key="6">
    <source>
        <dbReference type="EMBL" id="MRV75780.1"/>
    </source>
</evidence>
<dbReference type="AlphaFoldDB" id="A0A7X2LUM2"/>
<evidence type="ECO:0000259" key="4">
    <source>
        <dbReference type="PROSITE" id="PS50109"/>
    </source>
</evidence>
<feature type="domain" description="Response regulatory" evidence="5">
    <location>
        <begin position="9"/>
        <end position="161"/>
    </location>
</feature>
<dbReference type="InterPro" id="IPR011006">
    <property type="entry name" value="CheY-like_superfamily"/>
</dbReference>
<reference evidence="6 7" key="1">
    <citation type="submission" date="2019-11" db="EMBL/GenBank/DDBJ databases">
        <title>Novel species isolated from a subtropical stream in China.</title>
        <authorList>
            <person name="Lu H."/>
        </authorList>
    </citation>
    <scope>NUCLEOTIDE SEQUENCE [LARGE SCALE GENOMIC DNA]</scope>
    <source>
        <strain evidence="6 7">FT92W</strain>
    </source>
</reference>
<dbReference type="EMBL" id="WKJJ01000023">
    <property type="protein sequence ID" value="MRV75780.1"/>
    <property type="molecule type" value="Genomic_DNA"/>
</dbReference>
<dbReference type="RefSeq" id="WP_154380639.1">
    <property type="nucleotide sequence ID" value="NZ_WKJJ01000023.1"/>
</dbReference>
<feature type="modified residue" description="4-aspartylphosphate" evidence="3">
    <location>
        <position position="92"/>
    </location>
</feature>
<dbReference type="SUPFAM" id="SSF55874">
    <property type="entry name" value="ATPase domain of HSP90 chaperone/DNA topoisomerase II/histidine kinase"/>
    <property type="match status" value="1"/>
</dbReference>
<name>A0A7X2LUM2_9BURK</name>
<dbReference type="PRINTS" id="PR00344">
    <property type="entry name" value="BCTRLSENSOR"/>
</dbReference>
<dbReference type="InterPro" id="IPR003594">
    <property type="entry name" value="HATPase_dom"/>
</dbReference>
<keyword evidence="7" id="KW-1185">Reference proteome</keyword>
<evidence type="ECO:0000256" key="3">
    <source>
        <dbReference type="PROSITE-ProRule" id="PRU00169"/>
    </source>
</evidence>
<evidence type="ECO:0000313" key="7">
    <source>
        <dbReference type="Proteomes" id="UP000446768"/>
    </source>
</evidence>
<dbReference type="Gene3D" id="3.40.50.2300">
    <property type="match status" value="1"/>
</dbReference>
<dbReference type="InterPro" id="IPR005467">
    <property type="entry name" value="His_kinase_dom"/>
</dbReference>
<dbReference type="Pfam" id="PF02518">
    <property type="entry name" value="HATPase_c"/>
    <property type="match status" value="1"/>
</dbReference>
<protein>
    <recommendedName>
        <fullName evidence="2">histidine kinase</fullName>
        <ecNumber evidence="2">2.7.13.3</ecNumber>
    </recommendedName>
</protein>
<dbReference type="PANTHER" id="PTHR43065:SF50">
    <property type="entry name" value="HISTIDINE KINASE"/>
    <property type="match status" value="1"/>
</dbReference>
<comment type="caution">
    <text evidence="6">The sequence shown here is derived from an EMBL/GenBank/DDBJ whole genome shotgun (WGS) entry which is preliminary data.</text>
</comment>
<evidence type="ECO:0000259" key="5">
    <source>
        <dbReference type="PROSITE" id="PS50110"/>
    </source>
</evidence>
<evidence type="ECO:0000256" key="2">
    <source>
        <dbReference type="ARBA" id="ARBA00012438"/>
    </source>
</evidence>
<dbReference type="Gene3D" id="3.30.565.10">
    <property type="entry name" value="Histidine kinase-like ATPase, C-terminal domain"/>
    <property type="match status" value="1"/>
</dbReference>
<dbReference type="SUPFAM" id="SSF52172">
    <property type="entry name" value="CheY-like"/>
    <property type="match status" value="1"/>
</dbReference>
<dbReference type="SMART" id="SM00387">
    <property type="entry name" value="HATPase_c"/>
    <property type="match status" value="1"/>
</dbReference>
<gene>
    <name evidence="6" type="ORF">GJ700_29095</name>
</gene>
<dbReference type="PROSITE" id="PS50109">
    <property type="entry name" value="HIS_KIN"/>
    <property type="match status" value="1"/>
</dbReference>
<organism evidence="6 7">
    <name type="scientific">Pseudoduganella rivuli</name>
    <dbReference type="NCBI Taxonomy" id="2666085"/>
    <lineage>
        <taxon>Bacteria</taxon>
        <taxon>Pseudomonadati</taxon>
        <taxon>Pseudomonadota</taxon>
        <taxon>Betaproteobacteria</taxon>
        <taxon>Burkholderiales</taxon>
        <taxon>Oxalobacteraceae</taxon>
        <taxon>Telluria group</taxon>
        <taxon>Pseudoduganella</taxon>
    </lineage>
</organism>
<evidence type="ECO:0000256" key="1">
    <source>
        <dbReference type="ARBA" id="ARBA00000085"/>
    </source>
</evidence>
<dbReference type="Pfam" id="PF00072">
    <property type="entry name" value="Response_reg"/>
    <property type="match status" value="1"/>
</dbReference>
<feature type="domain" description="Histidine kinase" evidence="4">
    <location>
        <begin position="224"/>
        <end position="468"/>
    </location>
</feature>
<dbReference type="PANTHER" id="PTHR43065">
    <property type="entry name" value="SENSOR HISTIDINE KINASE"/>
    <property type="match status" value="1"/>
</dbReference>
<dbReference type="InterPro" id="IPR004358">
    <property type="entry name" value="Sig_transdc_His_kin-like_C"/>
</dbReference>
<sequence>MIKLAPNLRVLVIDDMPSIHDDFRKILCPAPSARSEVAALEMALFDDAPPLPASGAAAAQYEVEFALQGQEGVARVDAALTAGRPFALAFVDMRMPPGWDGIETIERLWRLDPQLQVVICTAFSDYSWAEMLRRLDVRDRLLVLKKPFDSIEVSQMACTLTAKWNMSLRASLQMSGLEDEVLQRTSELRRTNAALESQMVERKHLENQMLRQDKLASLGQLTTGIAHEINGPMDYVYANLSTLAEYFNAMQAMLTAYGKEFGAMPDSPARLRLDQLYDRLELDFLQDDVPVLMDHSRLGIERVRAIVSDLTDFSRVNTAEPWQWSDLHRGIDATLNLASSELRARADVVKEYGDLPEIECQPSHLNLAVMHLLVNAAQAMGRERGVIHIRTGRSGHGLVWLEVADNGKGIPPEVQQRIFEPFYTTKVKGTGLGLAIASGVVQRHGGNMEVHSTPGAGSTFRILLPVRQPFRTG</sequence>
<proteinExistence type="predicted"/>
<dbReference type="Gene3D" id="1.10.287.130">
    <property type="match status" value="1"/>
</dbReference>
<dbReference type="GO" id="GO:0004673">
    <property type="term" value="F:protein histidine kinase activity"/>
    <property type="evidence" value="ECO:0007669"/>
    <property type="project" value="UniProtKB-EC"/>
</dbReference>
<dbReference type="InterPro" id="IPR036890">
    <property type="entry name" value="HATPase_C_sf"/>
</dbReference>
<accession>A0A7X2LUM2</accession>
<dbReference type="GO" id="GO:0000160">
    <property type="term" value="P:phosphorelay signal transduction system"/>
    <property type="evidence" value="ECO:0007669"/>
    <property type="project" value="InterPro"/>
</dbReference>
<keyword evidence="3" id="KW-0597">Phosphoprotein</keyword>
<dbReference type="EC" id="2.7.13.3" evidence="2"/>
<dbReference type="InterPro" id="IPR001789">
    <property type="entry name" value="Sig_transdc_resp-reg_receiver"/>
</dbReference>
<dbReference type="PROSITE" id="PS50110">
    <property type="entry name" value="RESPONSE_REGULATORY"/>
    <property type="match status" value="1"/>
</dbReference>
<dbReference type="Proteomes" id="UP000446768">
    <property type="component" value="Unassembled WGS sequence"/>
</dbReference>